<dbReference type="EMBL" id="GL883090">
    <property type="protein sequence ID" value="EGG12995.1"/>
    <property type="molecule type" value="Genomic_DNA"/>
</dbReference>
<feature type="compositionally biased region" description="Polar residues" evidence="1">
    <location>
        <begin position="29"/>
        <end position="40"/>
    </location>
</feature>
<dbReference type="InterPro" id="IPR047313">
    <property type="entry name" value="SMN_C"/>
</dbReference>
<protein>
    <submittedName>
        <fullName evidence="2">Uncharacterized protein</fullName>
    </submittedName>
</protein>
<feature type="region of interest" description="Disordered" evidence="1">
    <location>
        <begin position="437"/>
        <end position="471"/>
    </location>
</feature>
<dbReference type="Proteomes" id="UP000001072">
    <property type="component" value="Unassembled WGS sequence"/>
</dbReference>
<dbReference type="GeneID" id="18934397"/>
<proteinExistence type="predicted"/>
<keyword evidence="3" id="KW-1185">Reference proteome</keyword>
<feature type="compositionally biased region" description="Basic and acidic residues" evidence="1">
    <location>
        <begin position="123"/>
        <end position="135"/>
    </location>
</feature>
<feature type="compositionally biased region" description="Low complexity" evidence="1">
    <location>
        <begin position="365"/>
        <end position="376"/>
    </location>
</feature>
<dbReference type="KEGG" id="mlr:MELLADRAFT_87104"/>
<evidence type="ECO:0000313" key="2">
    <source>
        <dbReference type="EMBL" id="EGG12995.1"/>
    </source>
</evidence>
<organism evidence="3">
    <name type="scientific">Melampsora larici-populina (strain 98AG31 / pathotype 3-4-7)</name>
    <name type="common">Poplar leaf rust fungus</name>
    <dbReference type="NCBI Taxonomy" id="747676"/>
    <lineage>
        <taxon>Eukaryota</taxon>
        <taxon>Fungi</taxon>
        <taxon>Dikarya</taxon>
        <taxon>Basidiomycota</taxon>
        <taxon>Pucciniomycotina</taxon>
        <taxon>Pucciniomycetes</taxon>
        <taxon>Pucciniales</taxon>
        <taxon>Melampsoraceae</taxon>
        <taxon>Melampsora</taxon>
    </lineage>
</organism>
<dbReference type="VEuPathDB" id="FungiDB:MELLADRAFT_87104"/>
<dbReference type="OrthoDB" id="197400at2759"/>
<gene>
    <name evidence="2" type="ORF">MELLADRAFT_87104</name>
</gene>
<feature type="compositionally biased region" description="Polar residues" evidence="1">
    <location>
        <begin position="259"/>
        <end position="271"/>
    </location>
</feature>
<dbReference type="AlphaFoldDB" id="F4R4I4"/>
<accession>F4R4I4</accession>
<dbReference type="InParanoid" id="F4R4I4"/>
<sequence length="471" mass="52037">MTSSIKNQRASIAPPSTKQKRKKRRRATSVLSTESRNRQGSVRPADDELAMVKAAAMKLLDNTSDQIIPNIDLDMVIGPVDLRDRLQDSSLARPIKKIKFEDVSSELDQLTSTHLTHSGSSRDLNDKENQPDPIHKPNNKKKTSCGPSLLRQCIDPLAKSQDEIVSDTYEDKGERFEVKLRDIFAKNAIVNAFQATLNEFRYYHRNRGVSSEASESLLPLTESQRRSTSLLYYGTPRPTPPASFRKKKASKRPKLETFVPNSRTSSENTLPVSAPRQPSPVLSDLDMEEYLEMFGDFIPPEVLNQKNTINTSEKESVEASSSSAVKVTTTPITTLEGTTKEDEEEEMMISQNSSKANSPIPFNHSTLSSSSTTRTTPVPAHPSIIETPINPSLESSLELQKQSLTNALNAQYWAGYYTAIYHQSVGFTLPNAAPIQGASSKSLPCPPDSINKTGWEAGKNAGYHTNPSGSR</sequence>
<feature type="region of interest" description="Disordered" evidence="1">
    <location>
        <begin position="113"/>
        <end position="147"/>
    </location>
</feature>
<feature type="compositionally biased region" description="Basic residues" evidence="1">
    <location>
        <begin position="18"/>
        <end position="27"/>
    </location>
</feature>
<name>F4R4I4_MELLP</name>
<evidence type="ECO:0000313" key="3">
    <source>
        <dbReference type="Proteomes" id="UP000001072"/>
    </source>
</evidence>
<feature type="region of interest" description="Disordered" evidence="1">
    <location>
        <begin position="365"/>
        <end position="387"/>
    </location>
</feature>
<dbReference type="HOGENOM" id="CLU_580144_0_0_1"/>
<feature type="region of interest" description="Disordered" evidence="1">
    <location>
        <begin position="1"/>
        <end position="46"/>
    </location>
</feature>
<dbReference type="RefSeq" id="XP_007403933.1">
    <property type="nucleotide sequence ID" value="XM_007403871.1"/>
</dbReference>
<dbReference type="CDD" id="cd22852">
    <property type="entry name" value="SMN_C"/>
    <property type="match status" value="1"/>
</dbReference>
<feature type="region of interest" description="Disordered" evidence="1">
    <location>
        <begin position="228"/>
        <end position="280"/>
    </location>
</feature>
<reference evidence="3" key="1">
    <citation type="journal article" date="2011" name="Proc. Natl. Acad. Sci. U.S.A.">
        <title>Obligate biotrophy features unraveled by the genomic analysis of rust fungi.</title>
        <authorList>
            <person name="Duplessis S."/>
            <person name="Cuomo C.A."/>
            <person name="Lin Y.-C."/>
            <person name="Aerts A."/>
            <person name="Tisserant E."/>
            <person name="Veneault-Fourrey C."/>
            <person name="Joly D.L."/>
            <person name="Hacquard S."/>
            <person name="Amselem J."/>
            <person name="Cantarel B.L."/>
            <person name="Chiu R."/>
            <person name="Coutinho P.M."/>
            <person name="Feau N."/>
            <person name="Field M."/>
            <person name="Frey P."/>
            <person name="Gelhaye E."/>
            <person name="Goldberg J."/>
            <person name="Grabherr M.G."/>
            <person name="Kodira C.D."/>
            <person name="Kohler A."/>
            <person name="Kuees U."/>
            <person name="Lindquist E.A."/>
            <person name="Lucas S.M."/>
            <person name="Mago R."/>
            <person name="Mauceli E."/>
            <person name="Morin E."/>
            <person name="Murat C."/>
            <person name="Pangilinan J.L."/>
            <person name="Park R."/>
            <person name="Pearson M."/>
            <person name="Quesneville H."/>
            <person name="Rouhier N."/>
            <person name="Sakthikumar S."/>
            <person name="Salamov A.A."/>
            <person name="Schmutz J."/>
            <person name="Selles B."/>
            <person name="Shapiro H."/>
            <person name="Tanguay P."/>
            <person name="Tuskan G.A."/>
            <person name="Henrissat B."/>
            <person name="Van de Peer Y."/>
            <person name="Rouze P."/>
            <person name="Ellis J.G."/>
            <person name="Dodds P.N."/>
            <person name="Schein J.E."/>
            <person name="Zhong S."/>
            <person name="Hamelin R.C."/>
            <person name="Grigoriev I.V."/>
            <person name="Szabo L.J."/>
            <person name="Martin F."/>
        </authorList>
    </citation>
    <scope>NUCLEOTIDE SEQUENCE [LARGE SCALE GENOMIC DNA]</scope>
    <source>
        <strain evidence="3">98AG31 / pathotype 3-4-7</strain>
    </source>
</reference>
<feature type="compositionally biased region" description="Polar residues" evidence="1">
    <location>
        <begin position="1"/>
        <end position="17"/>
    </location>
</feature>
<evidence type="ECO:0000256" key="1">
    <source>
        <dbReference type="SAM" id="MobiDB-lite"/>
    </source>
</evidence>